<name>K0B8R0_9ARCH</name>
<evidence type="ECO:0000313" key="1">
    <source>
        <dbReference type="EMBL" id="AFS82568.1"/>
    </source>
</evidence>
<sequence>MDIYSNEFETTVKSFYTVLKVENLFQKTDFHTRYGNQLLRIGHQFNILNRKKDITNDFLNEYITWHNEKNPDLPMTKNEVVVEITTFFCNFGLVHYEFLKRFFIETLLLEKLKEKSPKIKLGNVPTYGALVKAFRELPNYNVKMDEFFDEGFRNALAHDTWYFEKEGLAYRDMKNEITVIPFPKIPDKIFTISKVYTLITSNYFQDYAPEAVDFWNKHSSEVNKHFPLYGMSELQ</sequence>
<organism evidence="1 2">
    <name type="scientific">Candidatus Nitrosopumilus sediminis</name>
    <dbReference type="NCBI Taxonomy" id="1229909"/>
    <lineage>
        <taxon>Archaea</taxon>
        <taxon>Nitrososphaerota</taxon>
        <taxon>Nitrososphaeria</taxon>
        <taxon>Nitrosopumilales</taxon>
        <taxon>Nitrosopumilaceae</taxon>
        <taxon>Nitrosopumilus</taxon>
    </lineage>
</organism>
<dbReference type="AlphaFoldDB" id="K0B8R0"/>
<reference evidence="1 2" key="1">
    <citation type="journal article" date="2012" name="J. Bacteriol.">
        <title>Draft Genome Sequence of an Ammonia-Oxidizing Archaeon, "Candidatus Nitrosopumilus sediminis" AR2, from Svalbard in the Arctic Circle.</title>
        <authorList>
            <person name="Park S.J."/>
            <person name="Kim J.G."/>
            <person name="Jung M.Y."/>
            <person name="Kim S.J."/>
            <person name="Cha I.T."/>
            <person name="Ghai R."/>
            <person name="Martin-Cuadrado A.B."/>
            <person name="Rodriguez-Valera F."/>
            <person name="Rhee S.K."/>
        </authorList>
    </citation>
    <scope>NUCLEOTIDE SEQUENCE [LARGE SCALE GENOMIC DNA]</scope>
    <source>
        <strain evidence="1 2">AR2</strain>
    </source>
</reference>
<keyword evidence="2" id="KW-1185">Reference proteome</keyword>
<gene>
    <name evidence="1" type="ORF">NSED_03810</name>
</gene>
<dbReference type="PATRIC" id="fig|1229909.8.peg.823"/>
<dbReference type="STRING" id="1229909.NSED_03810"/>
<dbReference type="EMBL" id="CP003843">
    <property type="protein sequence ID" value="AFS82568.1"/>
    <property type="molecule type" value="Genomic_DNA"/>
</dbReference>
<dbReference type="HOGENOM" id="CLU_1178094_0_0_2"/>
<dbReference type="KEGG" id="nir:NSED_03810"/>
<accession>K0B8R0</accession>
<proteinExistence type="predicted"/>
<evidence type="ECO:0000313" key="2">
    <source>
        <dbReference type="Proteomes" id="UP000006100"/>
    </source>
</evidence>
<dbReference type="Proteomes" id="UP000006100">
    <property type="component" value="Chromosome"/>
</dbReference>
<protein>
    <submittedName>
        <fullName evidence="1">Uncharacterized protein</fullName>
    </submittedName>
</protein>